<accession>A0ABT2M777</accession>
<organism evidence="1 2">
    <name type="scientific">Mycobacterium deserti</name>
    <dbReference type="NCBI Taxonomy" id="2978347"/>
    <lineage>
        <taxon>Bacteria</taxon>
        <taxon>Bacillati</taxon>
        <taxon>Actinomycetota</taxon>
        <taxon>Actinomycetes</taxon>
        <taxon>Mycobacteriales</taxon>
        <taxon>Mycobacteriaceae</taxon>
        <taxon>Mycobacterium</taxon>
    </lineage>
</organism>
<evidence type="ECO:0000313" key="1">
    <source>
        <dbReference type="EMBL" id="MCT7658123.1"/>
    </source>
</evidence>
<dbReference type="EMBL" id="JAODWD010000002">
    <property type="protein sequence ID" value="MCT7658123.1"/>
    <property type="molecule type" value="Genomic_DNA"/>
</dbReference>
<sequence>MVDAEHTLEQVKAVLEPQNWDQTLPTFFCAMKPEGQDDSNWSRVLECVSTECGEYELQTPLKYWKGRDQEGNTAGIYLNYDLDSSRRRANTLVEVDSGYIWVTEIPSGGIRIRTSKALKIKGLSPTATAALACFSGWAQVGIDMVANAADDPVDGTVDFFPSTPPDVGSTGSTVVLTSQSRPVEPSESGETHARLPDLPRGFRQDLIEDTAEQAERYVEVTSQLAKAVVARWKDGLTRDDVQELGELLGTSMTNLSVGAFDSVMANFQPKRADVQGDSVEISTTAPTSERDVIDRLADLARQMITDTKTLAVTAAERLDDDTYTADAMATVASRLAGLVAKSWIDLADIAANRAVRPAAPKEAITVPRSGHTTVEPVRIAGNGLGRAIQSFSELANLAFQRNFDIVNTVVSQQLPEYATVVANHTTTLARRAADQARTVVDDAAKKLDAEGLSSDDLAKTLTRLSDVALINGIELIGTGLVGPGRYETEPITSDYFAIPHADPERRHRLELASPLTLAGGGHEVPQDCVEFDPPNCLLPAGRDTFRIRVKTTGLPSGIYVGAAFAIPLDPGGAPVAGESVGNEVLPIIIGM</sequence>
<keyword evidence="2" id="KW-1185">Reference proteome</keyword>
<name>A0ABT2M777_9MYCO</name>
<evidence type="ECO:0000313" key="2">
    <source>
        <dbReference type="Proteomes" id="UP001206639"/>
    </source>
</evidence>
<dbReference type="Proteomes" id="UP001206639">
    <property type="component" value="Unassembled WGS sequence"/>
</dbReference>
<proteinExistence type="predicted"/>
<reference evidence="2" key="1">
    <citation type="submission" date="2023-07" db="EMBL/GenBank/DDBJ databases">
        <authorList>
            <person name="Deng Y."/>
            <person name="Zhang Y.-Q."/>
        </authorList>
    </citation>
    <scope>NUCLEOTIDE SEQUENCE [LARGE SCALE GENOMIC DNA]</scope>
    <source>
        <strain evidence="2">CPCC 205710</strain>
    </source>
</reference>
<dbReference type="RefSeq" id="WP_260992204.1">
    <property type="nucleotide sequence ID" value="NZ_JAODWD010000002.1"/>
</dbReference>
<protein>
    <submittedName>
        <fullName evidence="1">Uncharacterized protein</fullName>
    </submittedName>
</protein>
<comment type="caution">
    <text evidence="1">The sequence shown here is derived from an EMBL/GenBank/DDBJ whole genome shotgun (WGS) entry which is preliminary data.</text>
</comment>
<gene>
    <name evidence="1" type="ORF">N4S67_06780</name>
</gene>